<proteinExistence type="predicted"/>
<comment type="caution">
    <text evidence="2">The sequence shown here is derived from an EMBL/GenBank/DDBJ whole genome shotgun (WGS) entry which is preliminary data.</text>
</comment>
<dbReference type="EMBL" id="JGZQ01000002">
    <property type="protein sequence ID" value="KFI98653.1"/>
    <property type="molecule type" value="Genomic_DNA"/>
</dbReference>
<evidence type="ECO:0000256" key="1">
    <source>
        <dbReference type="SAM" id="Phobius"/>
    </source>
</evidence>
<evidence type="ECO:0008006" key="4">
    <source>
        <dbReference type="Google" id="ProtNLM"/>
    </source>
</evidence>
<evidence type="ECO:0000313" key="2">
    <source>
        <dbReference type="EMBL" id="KFI98653.1"/>
    </source>
</evidence>
<keyword evidence="1" id="KW-1133">Transmembrane helix</keyword>
<reference evidence="2 3" key="1">
    <citation type="submission" date="2014-03" db="EMBL/GenBank/DDBJ databases">
        <title>Genomics of Bifidobacteria.</title>
        <authorList>
            <person name="Ventura M."/>
            <person name="Milani C."/>
            <person name="Lugli G.A."/>
        </authorList>
    </citation>
    <scope>NUCLEOTIDE SEQUENCE [LARGE SCALE GENOMIC DNA]</scope>
    <source>
        <strain evidence="3">JCM 15918</strain>
    </source>
</reference>
<dbReference type="AlphaFoldDB" id="A0A087DT03"/>
<dbReference type="Proteomes" id="UP000029091">
    <property type="component" value="Unassembled WGS sequence"/>
</dbReference>
<accession>A0A087DT03</accession>
<keyword evidence="1" id="KW-0472">Membrane</keyword>
<name>A0A087DT03_BIFAD</name>
<evidence type="ECO:0000313" key="3">
    <source>
        <dbReference type="Proteomes" id="UP000029091"/>
    </source>
</evidence>
<organism evidence="2 3">
    <name type="scientific">Bifidobacterium adolescentis JCM 15918</name>
    <dbReference type="NCBI Taxonomy" id="1437612"/>
    <lineage>
        <taxon>Bacteria</taxon>
        <taxon>Bacillati</taxon>
        <taxon>Actinomycetota</taxon>
        <taxon>Actinomycetes</taxon>
        <taxon>Bifidobacteriales</taxon>
        <taxon>Bifidobacteriaceae</taxon>
        <taxon>Bifidobacterium</taxon>
    </lineage>
</organism>
<sequence length="53" mass="5728">MSSLAPPQAGDIASPVCGGVRLVVLGMWCVVFVCLWYVLRFSVCTCVCVRVHV</sequence>
<gene>
    <name evidence="2" type="ORF">BSTER_1849</name>
</gene>
<feature type="transmembrane region" description="Helical" evidence="1">
    <location>
        <begin position="20"/>
        <end position="39"/>
    </location>
</feature>
<protein>
    <recommendedName>
        <fullName evidence="4">Transmembrane protein</fullName>
    </recommendedName>
</protein>
<keyword evidence="1" id="KW-0812">Transmembrane</keyword>